<proteinExistence type="inferred from homology"/>
<organism evidence="2 3">
    <name type="scientific">Actinoallomurus bryophytorum</name>
    <dbReference type="NCBI Taxonomy" id="1490222"/>
    <lineage>
        <taxon>Bacteria</taxon>
        <taxon>Bacillati</taxon>
        <taxon>Actinomycetota</taxon>
        <taxon>Actinomycetes</taxon>
        <taxon>Streptosporangiales</taxon>
        <taxon>Thermomonosporaceae</taxon>
        <taxon>Actinoallomurus</taxon>
    </lineage>
</organism>
<comment type="caution">
    <text evidence="2">The sequence shown here is derived from an EMBL/GenBank/DDBJ whole genome shotgun (WGS) entry which is preliminary data.</text>
</comment>
<dbReference type="PANTHER" id="PTHR37313">
    <property type="entry name" value="UPF0749 PROTEIN RV1825"/>
    <property type="match status" value="1"/>
</dbReference>
<dbReference type="PANTHER" id="PTHR37313:SF2">
    <property type="entry name" value="UPF0749 PROTEIN YLXX"/>
    <property type="match status" value="1"/>
</dbReference>
<dbReference type="InterPro" id="IPR010273">
    <property type="entry name" value="DUF881"/>
</dbReference>
<dbReference type="EMBL" id="VFOZ01000003">
    <property type="protein sequence ID" value="TQL87931.1"/>
    <property type="molecule type" value="Genomic_DNA"/>
</dbReference>
<keyword evidence="3" id="KW-1185">Reference proteome</keyword>
<dbReference type="Pfam" id="PF05949">
    <property type="entry name" value="DUF881"/>
    <property type="match status" value="1"/>
</dbReference>
<sequence>MSEPEPRRRPVALLRPRLNRGQLIVAVLCAVLGFAVAAQVRSNDRDTKFANARQDELVGTLGDLSQRSDRLRSDIRDLDDTKAGLERDTQGQAALQDARRRAQTYGILAGTLPAIGPGIELTVDDPQSRVRAASLLDTLEELRDAGAEVVQVDGVRVGVSTYFTDASGGAVVADGSTLTRPYHFLAIGDPHTLATALNIPGGVLRSLRNSGAEGVVTQRQKITIQAVR</sequence>
<dbReference type="RefSeq" id="WP_141963583.1">
    <property type="nucleotide sequence ID" value="NZ_VFOZ01000003.1"/>
</dbReference>
<accession>A0A543BSY4</accession>
<comment type="similarity">
    <text evidence="1">Belongs to the UPF0749 family.</text>
</comment>
<dbReference type="AlphaFoldDB" id="A0A543BSY4"/>
<dbReference type="Gene3D" id="3.30.70.1880">
    <property type="entry name" value="Protein of unknown function DUF881"/>
    <property type="match status" value="1"/>
</dbReference>
<evidence type="ECO:0000256" key="1">
    <source>
        <dbReference type="ARBA" id="ARBA00009108"/>
    </source>
</evidence>
<reference evidence="2 3" key="1">
    <citation type="submission" date="2019-06" db="EMBL/GenBank/DDBJ databases">
        <title>Sequencing the genomes of 1000 actinobacteria strains.</title>
        <authorList>
            <person name="Klenk H.-P."/>
        </authorList>
    </citation>
    <scope>NUCLEOTIDE SEQUENCE [LARGE SCALE GENOMIC DNA]</scope>
    <source>
        <strain evidence="2 3">DSM 102200</strain>
    </source>
</reference>
<name>A0A543BSY4_9ACTN</name>
<gene>
    <name evidence="2" type="ORF">FB559_8543</name>
</gene>
<protein>
    <submittedName>
        <fullName evidence="2">Uncharacterized protein YlxW (UPF0749 family)</fullName>
    </submittedName>
</protein>
<evidence type="ECO:0000313" key="3">
    <source>
        <dbReference type="Proteomes" id="UP000316096"/>
    </source>
</evidence>
<dbReference type="Proteomes" id="UP000316096">
    <property type="component" value="Unassembled WGS sequence"/>
</dbReference>
<dbReference type="GO" id="GO:0005886">
    <property type="term" value="C:plasma membrane"/>
    <property type="evidence" value="ECO:0007669"/>
    <property type="project" value="TreeGrafter"/>
</dbReference>
<dbReference type="OrthoDB" id="3211287at2"/>
<evidence type="ECO:0000313" key="2">
    <source>
        <dbReference type="EMBL" id="TQL87931.1"/>
    </source>
</evidence>